<feature type="compositionally biased region" description="Gly residues" evidence="1">
    <location>
        <begin position="518"/>
        <end position="536"/>
    </location>
</feature>
<evidence type="ECO:0000259" key="2">
    <source>
        <dbReference type="SMART" id="SM00464"/>
    </source>
</evidence>
<feature type="compositionally biased region" description="Pro residues" evidence="1">
    <location>
        <begin position="454"/>
        <end position="471"/>
    </location>
</feature>
<dbReference type="AlphaFoldDB" id="A0A835Y3S2"/>
<dbReference type="InterPro" id="IPR046336">
    <property type="entry name" value="Lon_prtase_N_sf"/>
</dbReference>
<evidence type="ECO:0000313" key="3">
    <source>
        <dbReference type="EMBL" id="KAG2495421.1"/>
    </source>
</evidence>
<comment type="caution">
    <text evidence="3">The sequence shown here is derived from an EMBL/GenBank/DDBJ whole genome shotgun (WGS) entry which is preliminary data.</text>
</comment>
<dbReference type="OrthoDB" id="547556at2759"/>
<feature type="compositionally biased region" description="Gly residues" evidence="1">
    <location>
        <begin position="230"/>
        <end position="240"/>
    </location>
</feature>
<gene>
    <name evidence="3" type="ORF">HYH03_006368</name>
</gene>
<feature type="region of interest" description="Disordered" evidence="1">
    <location>
        <begin position="98"/>
        <end position="129"/>
    </location>
</feature>
<dbReference type="SUPFAM" id="SSF88697">
    <property type="entry name" value="PUA domain-like"/>
    <property type="match status" value="1"/>
</dbReference>
<sequence>MHTVVSVAEGTGDAFASATVTFASGTSEAACDAVQVALLALRGALGVQRPPSALLASLSAELPRTAVAAAAEALTGALGPEVPLVGCSSHLRIPDERRAGWGGAGSGSGGGGGGDGGGSTASAAGAGAVEGPSLNDASAVRPRPYHVTLAGAHLPYHEVHALRSQTGSLPPLPHLGPALRGARPPAFLLLAGADGPGAELMGRLENLFPGSCVGAGLAAPRERRPAQAAAGGGSGSGGAGPASDAGAGPSGRPAQPGPGAARGIGGVTTGGPASELEGPFQRMLLDRDGADPGGAASSGRRRRPPPLPAAAAAASSLDESPTDSDSERAASDGTAESDAAAAAAAEAAGPPPPFLITGREVYGGAGCAVLAIYPRTEAEPHPPPPSPPAAATEANASGAAPAAIGGGGGATGGGGTGSGWRLSAPSADWLARVALGSDALRHVVLRSSALSAISPPPTGPEPAPAWPPAPADPLSWRPAAPLPPALVVDPPPYPGPSQAQAQDREGPWLAQAQALDRGLGGDAPGPWEGPGGGAGGAPPPAGLEGLPLFPLESAVLFPGQTMQLRVFEKRYRLLVASCLEQGAAFGLCWRGVGTTAVVRSYQSGPSHEAGYVAVLLQGGCRFSYEPSDLTVLPASYGLNAAVSAPYLHDEPPRSPEEVRALLAAARSVMSALAGAAAELGAQVPPAQQPARAFANALHLMGSAQPPPQPSTAASQRSTAAAAAPAAASSAAPQPSLTAQLLKAAAAAEVAAAAAALDPAGASALSLALAPHIPLQIEAMRREWLTGRSALPRLQQQAAWLHGSPRVAAATAASVLALPRGHPLRSALGLSSWGLGA</sequence>
<feature type="compositionally biased region" description="Low complexity" evidence="1">
    <location>
        <begin position="389"/>
        <end position="403"/>
    </location>
</feature>
<feature type="compositionally biased region" description="Low complexity" evidence="1">
    <location>
        <begin position="710"/>
        <end position="728"/>
    </location>
</feature>
<feature type="domain" description="Lon N-terminal" evidence="2">
    <location>
        <begin position="545"/>
        <end position="749"/>
    </location>
</feature>
<keyword evidence="4" id="KW-1185">Reference proteome</keyword>
<dbReference type="Proteomes" id="UP000612055">
    <property type="component" value="Unassembled WGS sequence"/>
</dbReference>
<dbReference type="Gene3D" id="2.30.130.40">
    <property type="entry name" value="LON domain-like"/>
    <property type="match status" value="1"/>
</dbReference>
<reference evidence="3" key="1">
    <citation type="journal article" date="2020" name="bioRxiv">
        <title>Comparative genomics of Chlamydomonas.</title>
        <authorList>
            <person name="Craig R.J."/>
            <person name="Hasan A.R."/>
            <person name="Ness R.W."/>
            <person name="Keightley P.D."/>
        </authorList>
    </citation>
    <scope>NUCLEOTIDE SEQUENCE</scope>
    <source>
        <strain evidence="3">CCAP 11/70</strain>
    </source>
</reference>
<evidence type="ECO:0000313" key="4">
    <source>
        <dbReference type="Proteomes" id="UP000612055"/>
    </source>
</evidence>
<feature type="compositionally biased region" description="Low complexity" evidence="1">
    <location>
        <begin position="241"/>
        <end position="254"/>
    </location>
</feature>
<organism evidence="3 4">
    <name type="scientific">Edaphochlamys debaryana</name>
    <dbReference type="NCBI Taxonomy" id="47281"/>
    <lineage>
        <taxon>Eukaryota</taxon>
        <taxon>Viridiplantae</taxon>
        <taxon>Chlorophyta</taxon>
        <taxon>core chlorophytes</taxon>
        <taxon>Chlorophyceae</taxon>
        <taxon>CS clade</taxon>
        <taxon>Chlamydomonadales</taxon>
        <taxon>Chlamydomonadales incertae sedis</taxon>
        <taxon>Edaphochlamys</taxon>
    </lineage>
</organism>
<dbReference type="InterPro" id="IPR003111">
    <property type="entry name" value="Lon_prtase_N"/>
</dbReference>
<name>A0A835Y3S2_9CHLO</name>
<feature type="region of interest" description="Disordered" evidence="1">
    <location>
        <begin position="700"/>
        <end position="728"/>
    </location>
</feature>
<feature type="compositionally biased region" description="Pro residues" evidence="1">
    <location>
        <begin position="480"/>
        <end position="495"/>
    </location>
</feature>
<dbReference type="Pfam" id="PF02190">
    <property type="entry name" value="LON_substr_bdg"/>
    <property type="match status" value="1"/>
</dbReference>
<proteinExistence type="predicted"/>
<feature type="region of interest" description="Disordered" evidence="1">
    <location>
        <begin position="223"/>
        <end position="351"/>
    </location>
</feature>
<feature type="compositionally biased region" description="Low complexity" evidence="1">
    <location>
        <begin position="331"/>
        <end position="348"/>
    </location>
</feature>
<dbReference type="InterPro" id="IPR015947">
    <property type="entry name" value="PUA-like_sf"/>
</dbReference>
<dbReference type="EMBL" id="JAEHOE010000024">
    <property type="protein sequence ID" value="KAG2495421.1"/>
    <property type="molecule type" value="Genomic_DNA"/>
</dbReference>
<protein>
    <recommendedName>
        <fullName evidence="2">Lon N-terminal domain-containing protein</fullName>
    </recommendedName>
</protein>
<dbReference type="SMART" id="SM00464">
    <property type="entry name" value="LON"/>
    <property type="match status" value="1"/>
</dbReference>
<feature type="region of interest" description="Disordered" evidence="1">
    <location>
        <begin position="451"/>
        <end position="540"/>
    </location>
</feature>
<accession>A0A835Y3S2</accession>
<evidence type="ECO:0000256" key="1">
    <source>
        <dbReference type="SAM" id="MobiDB-lite"/>
    </source>
</evidence>
<feature type="compositionally biased region" description="Low complexity" evidence="1">
    <location>
        <begin position="309"/>
        <end position="318"/>
    </location>
</feature>
<feature type="region of interest" description="Disordered" evidence="1">
    <location>
        <begin position="376"/>
        <end position="412"/>
    </location>
</feature>
<feature type="compositionally biased region" description="Gly residues" evidence="1">
    <location>
        <begin position="260"/>
        <end position="269"/>
    </location>
</feature>
<feature type="compositionally biased region" description="Gly residues" evidence="1">
    <location>
        <begin position="100"/>
        <end position="119"/>
    </location>
</feature>